<evidence type="ECO:0000313" key="2">
    <source>
        <dbReference type="EMBL" id="BFF97572.1"/>
    </source>
</evidence>
<keyword evidence="3" id="KW-1185">Reference proteome</keyword>
<dbReference type="Gene3D" id="3.80.10.10">
    <property type="entry name" value="Ribonuclease Inhibitor"/>
    <property type="match status" value="1"/>
</dbReference>
<dbReference type="PROSITE" id="PS50181">
    <property type="entry name" value="FBOX"/>
    <property type="match status" value="1"/>
</dbReference>
<dbReference type="InterPro" id="IPR001810">
    <property type="entry name" value="F-box_dom"/>
</dbReference>
<protein>
    <recommendedName>
        <fullName evidence="1">F-box domain-containing protein</fullName>
    </recommendedName>
</protein>
<feature type="domain" description="F-box" evidence="1">
    <location>
        <begin position="4"/>
        <end position="52"/>
    </location>
</feature>
<proteinExistence type="predicted"/>
<dbReference type="InterPro" id="IPR032675">
    <property type="entry name" value="LRR_dom_sf"/>
</dbReference>
<dbReference type="Proteomes" id="UP001500889">
    <property type="component" value="Chromosome J"/>
</dbReference>
<dbReference type="AlphaFoldDB" id="A0AAU9FPM0"/>
<reference evidence="2 3" key="1">
    <citation type="submission" date="2024-02" db="EMBL/GenBank/DDBJ databases">
        <title>A chromosome-level genome assembly of Drosophila madeirensis, a fruit fly species endemic to Madeira island.</title>
        <authorList>
            <person name="Tomihara K."/>
            <person name="Llopart A."/>
            <person name="Yamamoto D."/>
        </authorList>
    </citation>
    <scope>NUCLEOTIDE SEQUENCE [LARGE SCALE GENOMIC DNA]</scope>
    <source>
        <strain evidence="2 3">RF1</strain>
    </source>
</reference>
<name>A0AAU9FPM0_DROMD</name>
<gene>
    <name evidence="2" type="ORF">DMAD_05958</name>
</gene>
<evidence type="ECO:0000313" key="3">
    <source>
        <dbReference type="Proteomes" id="UP001500889"/>
    </source>
</evidence>
<evidence type="ECO:0000259" key="1">
    <source>
        <dbReference type="PROSITE" id="PS50181"/>
    </source>
</evidence>
<dbReference type="SUPFAM" id="SSF52047">
    <property type="entry name" value="RNI-like"/>
    <property type="match status" value="1"/>
</dbReference>
<sequence length="364" mass="42358">MEVQRSIIDLPLHVLEMVFQLLNHSNKLHLAQSDRVLAEAYASHTRSIYKRMHLSYVLERRIPWADVLAICGANVVEIVNQHALADYQLKIIQLHCPNLQVVNFEIKDENCAGLKSLLESLKQQATVRLRIDDRATLKIYNMLQQLPRLDRLSLEKFVGSDASQIHKLVDLEELHISNIYGSYWELDIFKLCFHLPKLRWLKLVHIELLHRDESPELSFSVLEKLKIIGCALTWDWPYGLKDGFLRLKDVTIRGSDFRHFQPCKWFSKYSPALENLKLFQAHPDRNDFLDMLRGCKKLRFLVIELKNLQITKELLATITGILKENGVTPDQPLQFKVNVHKKVKNVKLKHLMAETPNADLLHLC</sequence>
<accession>A0AAU9FPM0</accession>
<dbReference type="EMBL" id="AP029265">
    <property type="protein sequence ID" value="BFF97572.1"/>
    <property type="molecule type" value="Genomic_DNA"/>
</dbReference>
<organism evidence="2 3">
    <name type="scientific">Drosophila madeirensis</name>
    <name type="common">Fruit fly</name>
    <dbReference type="NCBI Taxonomy" id="30013"/>
    <lineage>
        <taxon>Eukaryota</taxon>
        <taxon>Metazoa</taxon>
        <taxon>Ecdysozoa</taxon>
        <taxon>Arthropoda</taxon>
        <taxon>Hexapoda</taxon>
        <taxon>Insecta</taxon>
        <taxon>Pterygota</taxon>
        <taxon>Neoptera</taxon>
        <taxon>Endopterygota</taxon>
        <taxon>Diptera</taxon>
        <taxon>Brachycera</taxon>
        <taxon>Muscomorpha</taxon>
        <taxon>Ephydroidea</taxon>
        <taxon>Drosophilidae</taxon>
        <taxon>Drosophila</taxon>
        <taxon>Sophophora</taxon>
    </lineage>
</organism>